<reference evidence="1" key="1">
    <citation type="journal article" date="2014" name="Int. J. Syst. Evol. Microbiol.">
        <title>Complete genome sequence of Corynebacterium casei LMG S-19264T (=DSM 44701T), isolated from a smear-ripened cheese.</title>
        <authorList>
            <consortium name="US DOE Joint Genome Institute (JGI-PGF)"/>
            <person name="Walter F."/>
            <person name="Albersmeier A."/>
            <person name="Kalinowski J."/>
            <person name="Ruckert C."/>
        </authorList>
    </citation>
    <scope>NUCLEOTIDE SEQUENCE</scope>
    <source>
        <strain evidence="1">KCTC 12368</strain>
    </source>
</reference>
<sequence>MTTFISIDTAGKGISNEVMRKDYTSKMDYFKSAEMNGKFHLFSLLMAQELGATIGFGKGYPPQGIEYYITNKADGKEIENLGLIICDYLPNKMPLEIFY</sequence>
<accession>A0A918PSM9</accession>
<dbReference type="Proteomes" id="UP000619457">
    <property type="component" value="Unassembled WGS sequence"/>
</dbReference>
<proteinExistence type="predicted"/>
<comment type="caution">
    <text evidence="1">The sequence shown here is derived from an EMBL/GenBank/DDBJ whole genome shotgun (WGS) entry which is preliminary data.</text>
</comment>
<keyword evidence="2" id="KW-1185">Reference proteome</keyword>
<dbReference type="AlphaFoldDB" id="A0A918PSM9"/>
<protein>
    <submittedName>
        <fullName evidence="1">Uncharacterized protein</fullName>
    </submittedName>
</protein>
<dbReference type="EMBL" id="BMWX01000002">
    <property type="protein sequence ID" value="GGZ21325.1"/>
    <property type="molecule type" value="Genomic_DNA"/>
</dbReference>
<gene>
    <name evidence="1" type="ORF">GCM10007049_12480</name>
</gene>
<organism evidence="1 2">
    <name type="scientific">Echinicola pacifica</name>
    <dbReference type="NCBI Taxonomy" id="346377"/>
    <lineage>
        <taxon>Bacteria</taxon>
        <taxon>Pseudomonadati</taxon>
        <taxon>Bacteroidota</taxon>
        <taxon>Cytophagia</taxon>
        <taxon>Cytophagales</taxon>
        <taxon>Cyclobacteriaceae</taxon>
        <taxon>Echinicola</taxon>
    </lineage>
</organism>
<evidence type="ECO:0000313" key="1">
    <source>
        <dbReference type="EMBL" id="GGZ21325.1"/>
    </source>
</evidence>
<evidence type="ECO:0000313" key="2">
    <source>
        <dbReference type="Proteomes" id="UP000619457"/>
    </source>
</evidence>
<reference evidence="1" key="2">
    <citation type="submission" date="2020-09" db="EMBL/GenBank/DDBJ databases">
        <authorList>
            <person name="Sun Q."/>
            <person name="Kim S."/>
        </authorList>
    </citation>
    <scope>NUCLEOTIDE SEQUENCE</scope>
    <source>
        <strain evidence="1">KCTC 12368</strain>
    </source>
</reference>
<name>A0A918PSM9_9BACT</name>